<keyword evidence="9 11" id="KW-0472">Membrane</keyword>
<evidence type="ECO:0000313" key="13">
    <source>
        <dbReference type="EMBL" id="KAF4724584.1"/>
    </source>
</evidence>
<dbReference type="EMBL" id="JABANO010022800">
    <property type="protein sequence ID" value="KAF4724584.1"/>
    <property type="molecule type" value="Genomic_DNA"/>
</dbReference>
<name>A0A7J6RUY9_PEROL</name>
<accession>A0A7J6RUY9</accession>
<dbReference type="Proteomes" id="UP000553632">
    <property type="component" value="Unassembled WGS sequence"/>
</dbReference>
<comment type="pathway">
    <text evidence="2">Protein modification; protein ubiquitination.</text>
</comment>
<comment type="subcellular location">
    <subcellularLocation>
        <location evidence="1">Membrane</location>
    </subcellularLocation>
</comment>
<evidence type="ECO:0000313" key="14">
    <source>
        <dbReference type="Proteomes" id="UP000553632"/>
    </source>
</evidence>
<feature type="transmembrane region" description="Helical" evidence="11">
    <location>
        <begin position="164"/>
        <end position="182"/>
    </location>
</feature>
<keyword evidence="14" id="KW-1185">Reference proteome</keyword>
<feature type="non-terminal residue" evidence="13">
    <location>
        <position position="1"/>
    </location>
</feature>
<evidence type="ECO:0000259" key="12">
    <source>
        <dbReference type="Pfam" id="PF25563"/>
    </source>
</evidence>
<feature type="compositionally biased region" description="Basic residues" evidence="10">
    <location>
        <begin position="50"/>
        <end position="61"/>
    </location>
</feature>
<evidence type="ECO:0000256" key="9">
    <source>
        <dbReference type="ARBA" id="ARBA00023136"/>
    </source>
</evidence>
<evidence type="ECO:0000256" key="5">
    <source>
        <dbReference type="ARBA" id="ARBA00022723"/>
    </source>
</evidence>
<feature type="transmembrane region" description="Helical" evidence="11">
    <location>
        <begin position="124"/>
        <end position="144"/>
    </location>
</feature>
<evidence type="ECO:0000256" key="4">
    <source>
        <dbReference type="ARBA" id="ARBA00022692"/>
    </source>
</evidence>
<keyword evidence="8 11" id="KW-1133">Transmembrane helix</keyword>
<dbReference type="Pfam" id="PF25563">
    <property type="entry name" value="TPR_SYVN1_N"/>
    <property type="match status" value="1"/>
</dbReference>
<dbReference type="InterPro" id="IPR057992">
    <property type="entry name" value="TPR_SYVN1_N"/>
</dbReference>
<feature type="compositionally biased region" description="Basic and acidic residues" evidence="10">
    <location>
        <begin position="1"/>
        <end position="11"/>
    </location>
</feature>
<evidence type="ECO:0000256" key="10">
    <source>
        <dbReference type="SAM" id="MobiDB-lite"/>
    </source>
</evidence>
<feature type="compositionally biased region" description="Polar residues" evidence="10">
    <location>
        <begin position="20"/>
        <end position="29"/>
    </location>
</feature>
<keyword evidence="7" id="KW-0862">Zinc</keyword>
<keyword evidence="3" id="KW-0808">Transferase</keyword>
<comment type="caution">
    <text evidence="13">The sequence shown here is derived from an EMBL/GenBank/DDBJ whole genome shotgun (WGS) entry which is preliminary data.</text>
</comment>
<protein>
    <submittedName>
        <fullName evidence="13">E3 ubiquitin-protein ligase hrd1</fullName>
    </submittedName>
</protein>
<evidence type="ECO:0000256" key="8">
    <source>
        <dbReference type="ARBA" id="ARBA00022989"/>
    </source>
</evidence>
<sequence>MAVRDHSDTSKQRVTPAMISETTRTAQGDTSEKLVLKLPKTESQQQKPQPKAKVKNKKKNKSSLLNASRPASTLSKARDALRSTSRTKPKAKANPFKNSFFDLYEGYHAIGVLMPYLPKMHISFTAYFLLSTAVLVFSVLHAALQFEQFYPIVVHLSQDKISLAVIYNFAFGLLVLVNKLLLRLFVGHLRDLEVEQLIDSGRGFVADTILFLVFYSPTINDREVNTVELIKYVCLAICCKVFHLVAQIRVGH</sequence>
<organism evidence="13 14">
    <name type="scientific">Perkinsus olseni</name>
    <name type="common">Perkinsus atlanticus</name>
    <dbReference type="NCBI Taxonomy" id="32597"/>
    <lineage>
        <taxon>Eukaryota</taxon>
        <taxon>Sar</taxon>
        <taxon>Alveolata</taxon>
        <taxon>Perkinsozoa</taxon>
        <taxon>Perkinsea</taxon>
        <taxon>Perkinsida</taxon>
        <taxon>Perkinsidae</taxon>
        <taxon>Perkinsus</taxon>
    </lineage>
</organism>
<evidence type="ECO:0000256" key="7">
    <source>
        <dbReference type="ARBA" id="ARBA00022833"/>
    </source>
</evidence>
<reference evidence="13 14" key="1">
    <citation type="submission" date="2020-04" db="EMBL/GenBank/DDBJ databases">
        <title>Perkinsus olseni comparative genomics.</title>
        <authorList>
            <person name="Bogema D.R."/>
        </authorList>
    </citation>
    <scope>NUCLEOTIDE SEQUENCE [LARGE SCALE GENOMIC DNA]</scope>
    <source>
        <strain evidence="13 14">ATCC PRA-207</strain>
    </source>
</reference>
<evidence type="ECO:0000256" key="11">
    <source>
        <dbReference type="SAM" id="Phobius"/>
    </source>
</evidence>
<feature type="domain" description="E3 ubiquitin-protein ligase synoviolin-like TPR repeats" evidence="12">
    <location>
        <begin position="124"/>
        <end position="251"/>
    </location>
</feature>
<gene>
    <name evidence="13" type="primary">HRD1_1</name>
    <name evidence="13" type="ORF">FOZ63_010697</name>
</gene>
<evidence type="ECO:0000256" key="1">
    <source>
        <dbReference type="ARBA" id="ARBA00004370"/>
    </source>
</evidence>
<keyword evidence="5" id="KW-0479">Metal-binding</keyword>
<feature type="region of interest" description="Disordered" evidence="10">
    <location>
        <begin position="1"/>
        <end position="91"/>
    </location>
</feature>
<evidence type="ECO:0000256" key="6">
    <source>
        <dbReference type="ARBA" id="ARBA00022771"/>
    </source>
</evidence>
<evidence type="ECO:0000256" key="3">
    <source>
        <dbReference type="ARBA" id="ARBA00022679"/>
    </source>
</evidence>
<keyword evidence="4 11" id="KW-0812">Transmembrane</keyword>
<evidence type="ECO:0000256" key="2">
    <source>
        <dbReference type="ARBA" id="ARBA00004906"/>
    </source>
</evidence>
<dbReference type="AlphaFoldDB" id="A0A7J6RUY9"/>
<keyword evidence="6" id="KW-0863">Zinc-finger</keyword>
<proteinExistence type="predicted"/>